<dbReference type="PANTHER" id="PTHR47782:SF1">
    <property type="entry name" value="PYRIMIDINE PATHWAY REGULATORY PROTEIN 1"/>
    <property type="match status" value="1"/>
</dbReference>
<evidence type="ECO:0000256" key="3">
    <source>
        <dbReference type="ARBA" id="ARBA00022833"/>
    </source>
</evidence>
<evidence type="ECO:0000256" key="4">
    <source>
        <dbReference type="ARBA" id="ARBA00023015"/>
    </source>
</evidence>
<keyword evidence="4" id="KW-0805">Transcription regulation</keyword>
<proteinExistence type="predicted"/>
<keyword evidence="3" id="KW-0862">Zinc</keyword>
<dbReference type="GO" id="GO:0043565">
    <property type="term" value="F:sequence-specific DNA binding"/>
    <property type="evidence" value="ECO:0007669"/>
    <property type="project" value="TreeGrafter"/>
</dbReference>
<reference evidence="8" key="1">
    <citation type="submission" date="2020-06" db="EMBL/GenBank/DDBJ databases">
        <authorList>
            <person name="Onetto C."/>
        </authorList>
    </citation>
    <scope>NUCLEOTIDE SEQUENCE</scope>
</reference>
<dbReference type="OrthoDB" id="2399539at2759"/>
<dbReference type="GO" id="GO:0005634">
    <property type="term" value="C:nucleus"/>
    <property type="evidence" value="ECO:0007669"/>
    <property type="project" value="UniProtKB-SubCell"/>
</dbReference>
<keyword evidence="7" id="KW-0539">Nucleus</keyword>
<keyword evidence="5" id="KW-0238">DNA-binding</keyword>
<keyword evidence="2" id="KW-0479">Metal-binding</keyword>
<dbReference type="EMBL" id="CAINUL010000001">
    <property type="protein sequence ID" value="CAD0107072.1"/>
    <property type="molecule type" value="Genomic_DNA"/>
</dbReference>
<keyword evidence="6" id="KW-0804">Transcription</keyword>
<keyword evidence="9" id="KW-1185">Reference proteome</keyword>
<organism evidence="8 9">
    <name type="scientific">Aureobasidium uvarum</name>
    <dbReference type="NCBI Taxonomy" id="2773716"/>
    <lineage>
        <taxon>Eukaryota</taxon>
        <taxon>Fungi</taxon>
        <taxon>Dikarya</taxon>
        <taxon>Ascomycota</taxon>
        <taxon>Pezizomycotina</taxon>
        <taxon>Dothideomycetes</taxon>
        <taxon>Dothideomycetidae</taxon>
        <taxon>Dothideales</taxon>
        <taxon>Saccotheciaceae</taxon>
        <taxon>Aureobasidium</taxon>
    </lineage>
</organism>
<dbReference type="InterPro" id="IPR052202">
    <property type="entry name" value="Yeast_MetPath_Reg"/>
</dbReference>
<dbReference type="AlphaFoldDB" id="A0A9N8PQF0"/>
<dbReference type="PANTHER" id="PTHR47782">
    <property type="entry name" value="ZN(II)2CYS6 TRANSCRIPTION FACTOR (EUROFUNG)-RELATED"/>
    <property type="match status" value="1"/>
</dbReference>
<dbReference type="GO" id="GO:0046872">
    <property type="term" value="F:metal ion binding"/>
    <property type="evidence" value="ECO:0007669"/>
    <property type="project" value="UniProtKB-KW"/>
</dbReference>
<name>A0A9N8PQF0_9PEZI</name>
<evidence type="ECO:0000256" key="5">
    <source>
        <dbReference type="ARBA" id="ARBA00023125"/>
    </source>
</evidence>
<protein>
    <submittedName>
        <fullName evidence="8">Uncharacterized protein</fullName>
    </submittedName>
</protein>
<evidence type="ECO:0000256" key="2">
    <source>
        <dbReference type="ARBA" id="ARBA00022723"/>
    </source>
</evidence>
<evidence type="ECO:0000313" key="8">
    <source>
        <dbReference type="EMBL" id="CAD0107072.1"/>
    </source>
</evidence>
<gene>
    <name evidence="8" type="ORF">AWRI4620_LOCUS1327</name>
</gene>
<evidence type="ECO:0000313" key="9">
    <source>
        <dbReference type="Proteomes" id="UP000745764"/>
    </source>
</evidence>
<dbReference type="GO" id="GO:0045944">
    <property type="term" value="P:positive regulation of transcription by RNA polymerase II"/>
    <property type="evidence" value="ECO:0007669"/>
    <property type="project" value="TreeGrafter"/>
</dbReference>
<evidence type="ECO:0000256" key="6">
    <source>
        <dbReference type="ARBA" id="ARBA00023163"/>
    </source>
</evidence>
<evidence type="ECO:0000256" key="1">
    <source>
        <dbReference type="ARBA" id="ARBA00004123"/>
    </source>
</evidence>
<sequence>MLILWRPSPLVPDVSHDAKSLQFIFESAKQSITIYASLHKSRKINYSWITLQSVFLAGLSYVYACGRHFRSRWRNPSEPSLQKDPTTIEVVNDTRACSNVLVAVSERWNALRNCHEVFDRLSDAILSDAIKLQTAQAQHMAQSMVAQPVGMNNNHSNNFNNTLMTPRDATTFSPLAVDTEFLHCFDDLQQLYNMQQIEDPIMELSQDWLGYLGNGSEFVEPSYQIPGY</sequence>
<comment type="subcellular location">
    <subcellularLocation>
        <location evidence="1">Nucleus</location>
    </subcellularLocation>
</comment>
<accession>A0A9N8PQF0</accession>
<dbReference type="GO" id="GO:0000981">
    <property type="term" value="F:DNA-binding transcription factor activity, RNA polymerase II-specific"/>
    <property type="evidence" value="ECO:0007669"/>
    <property type="project" value="TreeGrafter"/>
</dbReference>
<comment type="caution">
    <text evidence="8">The sequence shown here is derived from an EMBL/GenBank/DDBJ whole genome shotgun (WGS) entry which is preliminary data.</text>
</comment>
<evidence type="ECO:0000256" key="7">
    <source>
        <dbReference type="ARBA" id="ARBA00023242"/>
    </source>
</evidence>
<dbReference type="Proteomes" id="UP000745764">
    <property type="component" value="Unassembled WGS sequence"/>
</dbReference>